<sequence length="46" mass="4637">MPIRSRNTMMRLAVASACCWLAMPAHAQQAAEGGAQGPAAEAPAAA</sequence>
<protein>
    <submittedName>
        <fullName evidence="2">Uncharacterized protein</fullName>
    </submittedName>
</protein>
<comment type="caution">
    <text evidence="2">The sequence shown here is derived from an EMBL/GenBank/DDBJ whole genome shotgun (WGS) entry which is preliminary data.</text>
</comment>
<proteinExistence type="predicted"/>
<evidence type="ECO:0000313" key="3">
    <source>
        <dbReference type="Proteomes" id="UP000470302"/>
    </source>
</evidence>
<name>A0A845GGN8_9BURK</name>
<feature type="chain" id="PRO_5032372310" evidence="1">
    <location>
        <begin position="28"/>
        <end position="46"/>
    </location>
</feature>
<evidence type="ECO:0000313" key="2">
    <source>
        <dbReference type="EMBL" id="MYM91899.1"/>
    </source>
</evidence>
<feature type="non-terminal residue" evidence="2">
    <location>
        <position position="46"/>
    </location>
</feature>
<accession>A0A845GGN8</accession>
<reference evidence="2 3" key="1">
    <citation type="submission" date="2020-01" db="EMBL/GenBank/DDBJ databases">
        <title>Novel species isolated from a subtropical stream in China.</title>
        <authorList>
            <person name="Lu H."/>
        </authorList>
    </citation>
    <scope>NUCLEOTIDE SEQUENCE [LARGE SCALE GENOMIC DNA]</scope>
    <source>
        <strain evidence="2 3">FT82W</strain>
    </source>
</reference>
<dbReference type="Proteomes" id="UP000470302">
    <property type="component" value="Unassembled WGS sequence"/>
</dbReference>
<keyword evidence="1" id="KW-0732">Signal</keyword>
<dbReference type="AlphaFoldDB" id="A0A845GGN8"/>
<gene>
    <name evidence="2" type="ORF">GTP91_32570</name>
</gene>
<evidence type="ECO:0000256" key="1">
    <source>
        <dbReference type="SAM" id="SignalP"/>
    </source>
</evidence>
<organism evidence="2 3">
    <name type="scientific">Duganella vulcania</name>
    <dbReference type="NCBI Taxonomy" id="2692166"/>
    <lineage>
        <taxon>Bacteria</taxon>
        <taxon>Pseudomonadati</taxon>
        <taxon>Pseudomonadota</taxon>
        <taxon>Betaproteobacteria</taxon>
        <taxon>Burkholderiales</taxon>
        <taxon>Oxalobacteraceae</taxon>
        <taxon>Telluria group</taxon>
        <taxon>Duganella</taxon>
    </lineage>
</organism>
<dbReference type="EMBL" id="WWCW01000304">
    <property type="protein sequence ID" value="MYM91899.1"/>
    <property type="molecule type" value="Genomic_DNA"/>
</dbReference>
<feature type="signal peptide" evidence="1">
    <location>
        <begin position="1"/>
        <end position="27"/>
    </location>
</feature>